<keyword evidence="2" id="KW-0560">Oxidoreductase</keyword>
<keyword evidence="2" id="KW-0223">Dioxygenase</keyword>
<dbReference type="CDD" id="cd03457">
    <property type="entry name" value="intradiol_dioxygenase_like"/>
    <property type="match status" value="1"/>
</dbReference>
<dbReference type="InterPro" id="IPR015889">
    <property type="entry name" value="Intradiol_dOase_core"/>
</dbReference>
<dbReference type="RefSeq" id="WP_267541788.1">
    <property type="nucleotide sequence ID" value="NZ_JAPNKA010000001.1"/>
</dbReference>
<sequence length="262" mass="27184">MSKDSHEHDKGLEHDLQTLGKMTGRRQLLRWMAGAAAGTALLPLVGCGGGTEGGACDTIPEETAGPYPGDGSNGANALVLSGIVRSDIRSSIAGSTGTAAGVPLTVKLTLVNSNGSCAPLSGYAIYLWHCDRDGKYSMYNLTNENYLRGVQETDSEGTVSFTTIFPGCYSGRMPHIHFEVYPSVAKATSSGNKLKTSQLALPVEACNAAYATTGYSASVTNLSRISFAQDNVFSDGTELQLASVTGSVDAGYVATLLVGIAA</sequence>
<gene>
    <name evidence="2" type="ORF">OV287_53335</name>
</gene>
<dbReference type="InterPro" id="IPR000627">
    <property type="entry name" value="Intradiol_dOase_C"/>
</dbReference>
<organism evidence="2 3">
    <name type="scientific">Archangium lansingense</name>
    <dbReference type="NCBI Taxonomy" id="2995310"/>
    <lineage>
        <taxon>Bacteria</taxon>
        <taxon>Pseudomonadati</taxon>
        <taxon>Myxococcota</taxon>
        <taxon>Myxococcia</taxon>
        <taxon>Myxococcales</taxon>
        <taxon>Cystobacterineae</taxon>
        <taxon>Archangiaceae</taxon>
        <taxon>Archangium</taxon>
    </lineage>
</organism>
<evidence type="ECO:0000313" key="3">
    <source>
        <dbReference type="Proteomes" id="UP001207654"/>
    </source>
</evidence>
<proteinExistence type="predicted"/>
<dbReference type="EMBL" id="JAPNKA010000001">
    <property type="protein sequence ID" value="MCY1083251.1"/>
    <property type="molecule type" value="Genomic_DNA"/>
</dbReference>
<feature type="domain" description="Intradiol ring-cleavage dioxygenases" evidence="1">
    <location>
        <begin position="95"/>
        <end position="171"/>
    </location>
</feature>
<dbReference type="GO" id="GO:0051213">
    <property type="term" value="F:dioxygenase activity"/>
    <property type="evidence" value="ECO:0007669"/>
    <property type="project" value="UniProtKB-KW"/>
</dbReference>
<accession>A0ABT4ANJ2</accession>
<evidence type="ECO:0000313" key="2">
    <source>
        <dbReference type="EMBL" id="MCY1083251.1"/>
    </source>
</evidence>
<keyword evidence="3" id="KW-1185">Reference proteome</keyword>
<dbReference type="Gene3D" id="2.60.130.10">
    <property type="entry name" value="Aromatic compound dioxygenase"/>
    <property type="match status" value="1"/>
</dbReference>
<comment type="caution">
    <text evidence="2">The sequence shown here is derived from an EMBL/GenBank/DDBJ whole genome shotgun (WGS) entry which is preliminary data.</text>
</comment>
<reference evidence="2 3" key="1">
    <citation type="submission" date="2022-11" db="EMBL/GenBank/DDBJ databases">
        <title>Minimal conservation of predation-associated metabolite biosynthetic gene clusters underscores biosynthetic potential of Myxococcota including descriptions for ten novel species: Archangium lansinium sp. nov., Myxococcus landrumus sp. nov., Nannocystis bai.</title>
        <authorList>
            <person name="Ahearne A."/>
            <person name="Stevens C."/>
            <person name="Phillips K."/>
        </authorList>
    </citation>
    <scope>NUCLEOTIDE SEQUENCE [LARGE SCALE GENOMIC DNA]</scope>
    <source>
        <strain evidence="2 3">MIWBW</strain>
    </source>
</reference>
<evidence type="ECO:0000259" key="1">
    <source>
        <dbReference type="Pfam" id="PF00775"/>
    </source>
</evidence>
<dbReference type="PANTHER" id="PTHR34315:SF1">
    <property type="entry name" value="INTRADIOL RING-CLEAVAGE DIOXYGENASES DOMAIN-CONTAINING PROTEIN-RELATED"/>
    <property type="match status" value="1"/>
</dbReference>
<dbReference type="SUPFAM" id="SSF49482">
    <property type="entry name" value="Aromatic compound dioxygenase"/>
    <property type="match status" value="1"/>
</dbReference>
<dbReference type="PROSITE" id="PS51318">
    <property type="entry name" value="TAT"/>
    <property type="match status" value="1"/>
</dbReference>
<dbReference type="InterPro" id="IPR006311">
    <property type="entry name" value="TAT_signal"/>
</dbReference>
<name>A0ABT4ANJ2_9BACT</name>
<dbReference type="Pfam" id="PF00775">
    <property type="entry name" value="Dioxygenase_C"/>
    <property type="match status" value="1"/>
</dbReference>
<dbReference type="PANTHER" id="PTHR34315">
    <property type="match status" value="1"/>
</dbReference>
<dbReference type="Proteomes" id="UP001207654">
    <property type="component" value="Unassembled WGS sequence"/>
</dbReference>
<protein>
    <submittedName>
        <fullName evidence="2">Intradiol ring-cleavage dioxygenase</fullName>
    </submittedName>
</protein>